<feature type="domain" description="VTC" evidence="1">
    <location>
        <begin position="4"/>
        <end position="219"/>
    </location>
</feature>
<dbReference type="Proteomes" id="UP000254051">
    <property type="component" value="Unassembled WGS sequence"/>
</dbReference>
<evidence type="ECO:0000313" key="3">
    <source>
        <dbReference type="Proteomes" id="UP000254051"/>
    </source>
</evidence>
<gene>
    <name evidence="2" type="ORF">SAMN05216529_12519</name>
</gene>
<name>A0A316AAU5_9FIRM</name>
<dbReference type="Pfam" id="PF09359">
    <property type="entry name" value="VTC"/>
    <property type="match status" value="1"/>
</dbReference>
<keyword evidence="3" id="KW-1185">Reference proteome</keyword>
<dbReference type="OrthoDB" id="9784042at2"/>
<sequence>MKKFRHELKHYINPLDHAELSCKLKALLKPDENAAKGHYLVKSLYFDNYEDKVLREKVNGYLYREKFRLRLYDSNNSFIKLERRMKLNGLCHKASARITESHCERLLLGDYGVLKEIDSSVAAELYAKIGYQLLRPKSIVEYHREAYVYKAGNVRITIDSDIRASNQPDRFLSEKSLSFRPSKETILEVKYDEFIPQFIKDIIQIHSRQTAAFSKYAAARII</sequence>
<dbReference type="InterPro" id="IPR018966">
    <property type="entry name" value="VTC_domain"/>
</dbReference>
<dbReference type="EMBL" id="UHJJ01000025">
    <property type="protein sequence ID" value="SUQ16265.1"/>
    <property type="molecule type" value="Genomic_DNA"/>
</dbReference>
<reference evidence="3" key="1">
    <citation type="submission" date="2017-07" db="EMBL/GenBank/DDBJ databases">
        <authorList>
            <person name="Varghese N."/>
            <person name="Submissions S."/>
        </authorList>
    </citation>
    <scope>NUCLEOTIDE SEQUENCE [LARGE SCALE GENOMIC DNA]</scope>
    <source>
        <strain evidence="3">NLAE-zl-C134</strain>
    </source>
</reference>
<evidence type="ECO:0000259" key="1">
    <source>
        <dbReference type="Pfam" id="PF09359"/>
    </source>
</evidence>
<evidence type="ECO:0000313" key="2">
    <source>
        <dbReference type="EMBL" id="SUQ16265.1"/>
    </source>
</evidence>
<dbReference type="GO" id="GO:0006799">
    <property type="term" value="P:polyphosphate biosynthetic process"/>
    <property type="evidence" value="ECO:0007669"/>
    <property type="project" value="UniProtKB-ARBA"/>
</dbReference>
<dbReference type="CDD" id="cd07750">
    <property type="entry name" value="PolyPPase_VTC_like"/>
    <property type="match status" value="1"/>
</dbReference>
<dbReference type="InterPro" id="IPR042267">
    <property type="entry name" value="VTC_sf"/>
</dbReference>
<dbReference type="Gene3D" id="3.20.100.30">
    <property type="entry name" value="VTC, catalytic tunnel domain"/>
    <property type="match status" value="1"/>
</dbReference>
<dbReference type="RefSeq" id="WP_109714664.1">
    <property type="nucleotide sequence ID" value="NZ_QGDS01000025.1"/>
</dbReference>
<dbReference type="AlphaFoldDB" id="A0A316AAU5"/>
<proteinExistence type="predicted"/>
<accession>A0A316AAU5</accession>
<organism evidence="2 3">
    <name type="scientific">Faecalicatena contorta</name>
    <dbReference type="NCBI Taxonomy" id="39482"/>
    <lineage>
        <taxon>Bacteria</taxon>
        <taxon>Bacillati</taxon>
        <taxon>Bacillota</taxon>
        <taxon>Clostridia</taxon>
        <taxon>Lachnospirales</taxon>
        <taxon>Lachnospiraceae</taxon>
        <taxon>Faecalicatena</taxon>
    </lineage>
</organism>
<protein>
    <submittedName>
        <fullName evidence="2">VTC domain-containing protein</fullName>
    </submittedName>
</protein>